<dbReference type="GO" id="GO:0003677">
    <property type="term" value="F:DNA binding"/>
    <property type="evidence" value="ECO:0007669"/>
    <property type="project" value="UniProtKB-KW"/>
</dbReference>
<dbReference type="EMBL" id="CP013234">
    <property type="protein sequence ID" value="AMP04167.1"/>
    <property type="molecule type" value="Genomic_DNA"/>
</dbReference>
<dbReference type="SUPFAM" id="SSF46785">
    <property type="entry name" value="Winged helix' DNA-binding domain"/>
    <property type="match status" value="1"/>
</dbReference>
<evidence type="ECO:0000256" key="1">
    <source>
        <dbReference type="ARBA" id="ARBA00009437"/>
    </source>
</evidence>
<keyword evidence="3" id="KW-0238">DNA-binding</keyword>
<dbReference type="PANTHER" id="PTHR30579">
    <property type="entry name" value="TRANSCRIPTIONAL REGULATOR"/>
    <property type="match status" value="1"/>
</dbReference>
<dbReference type="Gene3D" id="3.40.190.290">
    <property type="match status" value="1"/>
</dbReference>
<dbReference type="Pfam" id="PF03466">
    <property type="entry name" value="LysR_substrate"/>
    <property type="match status" value="1"/>
</dbReference>
<reference evidence="6 7" key="1">
    <citation type="submission" date="2015-11" db="EMBL/GenBank/DDBJ databases">
        <title>Exploring the genomic traits of fungus-feeding bacterial genus Collimonas.</title>
        <authorList>
            <person name="Song C."/>
            <person name="Schmidt R."/>
            <person name="de Jager V."/>
            <person name="Krzyzanowska D."/>
            <person name="Jongedijk E."/>
            <person name="Cankar K."/>
            <person name="Beekwilder J."/>
            <person name="van Veen A."/>
            <person name="de Boer W."/>
            <person name="van Veen J.A."/>
            <person name="Garbeva P."/>
        </authorList>
    </citation>
    <scope>NUCLEOTIDE SEQUENCE [LARGE SCALE GENOMIC DNA]</scope>
    <source>
        <strain evidence="6 7">Ter91</strain>
    </source>
</reference>
<dbReference type="InterPro" id="IPR005119">
    <property type="entry name" value="LysR_subst-bd"/>
</dbReference>
<gene>
    <name evidence="6" type="ORF">CPter91_1794</name>
</gene>
<sequence length="291" mass="31941">MTNLNWNDLRYFLALVDSGSLTAGARRLKVEHTTVARRIEALEEALGLRLFERLQRQWKLTPEGENLLAGARRLEQEALALERAAAGAAPLAGTVRISAPPVIASHLLVPQLGFLRQRQPGIALEVVGESREANLTRREADIALRLSRPSAAELAVRPLIEIGYGLYGAKTYLAATGQDTWDFIGYEESLLATPQQKWLEKIAAGRPFPLRSNDLSSLYQAVRAGLGISALPHFLARGDRLLKLLAAPACPVVLTVWLVMHPEVRRSPRIRAVADGLIELFGQDSVKQLAV</sequence>
<dbReference type="Gene3D" id="1.10.10.10">
    <property type="entry name" value="Winged helix-like DNA-binding domain superfamily/Winged helix DNA-binding domain"/>
    <property type="match status" value="1"/>
</dbReference>
<evidence type="ECO:0000313" key="7">
    <source>
        <dbReference type="Proteomes" id="UP000074561"/>
    </source>
</evidence>
<evidence type="ECO:0000256" key="4">
    <source>
        <dbReference type="ARBA" id="ARBA00023163"/>
    </source>
</evidence>
<dbReference type="OrthoDB" id="9072091at2"/>
<dbReference type="PATRIC" id="fig|279113.9.peg.1778"/>
<name>A0A127Q2C8_9BURK</name>
<dbReference type="RefSeq" id="WP_061939253.1">
    <property type="nucleotide sequence ID" value="NZ_CP013234.1"/>
</dbReference>
<dbReference type="PROSITE" id="PS50931">
    <property type="entry name" value="HTH_LYSR"/>
    <property type="match status" value="1"/>
</dbReference>
<accession>A0A127Q2C8</accession>
<dbReference type="AlphaFoldDB" id="A0A127Q2C8"/>
<protein>
    <submittedName>
        <fullName evidence="6">Bacterial regulatory helix-turn-helix, lysR family protein</fullName>
    </submittedName>
</protein>
<dbReference type="GO" id="GO:0003700">
    <property type="term" value="F:DNA-binding transcription factor activity"/>
    <property type="evidence" value="ECO:0007669"/>
    <property type="project" value="InterPro"/>
</dbReference>
<proteinExistence type="inferred from homology"/>
<evidence type="ECO:0000256" key="2">
    <source>
        <dbReference type="ARBA" id="ARBA00023015"/>
    </source>
</evidence>
<dbReference type="Proteomes" id="UP000074561">
    <property type="component" value="Chromosome"/>
</dbReference>
<dbReference type="Pfam" id="PF00126">
    <property type="entry name" value="HTH_1"/>
    <property type="match status" value="1"/>
</dbReference>
<evidence type="ECO:0000313" key="6">
    <source>
        <dbReference type="EMBL" id="AMP04167.1"/>
    </source>
</evidence>
<dbReference type="InterPro" id="IPR036390">
    <property type="entry name" value="WH_DNA-bd_sf"/>
</dbReference>
<organism evidence="6 7">
    <name type="scientific">Collimonas pratensis</name>
    <dbReference type="NCBI Taxonomy" id="279113"/>
    <lineage>
        <taxon>Bacteria</taxon>
        <taxon>Pseudomonadati</taxon>
        <taxon>Pseudomonadota</taxon>
        <taxon>Betaproteobacteria</taxon>
        <taxon>Burkholderiales</taxon>
        <taxon>Oxalobacteraceae</taxon>
        <taxon>Collimonas</taxon>
    </lineage>
</organism>
<dbReference type="PANTHER" id="PTHR30579:SF3">
    <property type="entry name" value="TRANSCRIPTIONAL REGULATORY PROTEIN"/>
    <property type="match status" value="1"/>
</dbReference>
<dbReference type="SUPFAM" id="SSF53850">
    <property type="entry name" value="Periplasmic binding protein-like II"/>
    <property type="match status" value="1"/>
</dbReference>
<dbReference type="InterPro" id="IPR036388">
    <property type="entry name" value="WH-like_DNA-bd_sf"/>
</dbReference>
<dbReference type="KEGG" id="cpra:CPter91_1794"/>
<dbReference type="InterPro" id="IPR050176">
    <property type="entry name" value="LTTR"/>
</dbReference>
<dbReference type="FunFam" id="1.10.10.10:FF:000001">
    <property type="entry name" value="LysR family transcriptional regulator"/>
    <property type="match status" value="1"/>
</dbReference>
<feature type="domain" description="HTH lysR-type" evidence="5">
    <location>
        <begin position="4"/>
        <end position="61"/>
    </location>
</feature>
<keyword evidence="4" id="KW-0804">Transcription</keyword>
<comment type="similarity">
    <text evidence="1">Belongs to the LysR transcriptional regulatory family.</text>
</comment>
<evidence type="ECO:0000256" key="3">
    <source>
        <dbReference type="ARBA" id="ARBA00023125"/>
    </source>
</evidence>
<dbReference type="InterPro" id="IPR000847">
    <property type="entry name" value="LysR_HTH_N"/>
</dbReference>
<evidence type="ECO:0000259" key="5">
    <source>
        <dbReference type="PROSITE" id="PS50931"/>
    </source>
</evidence>
<keyword evidence="2" id="KW-0805">Transcription regulation</keyword>
<dbReference type="STRING" id="279113.CPter91_1794"/>